<dbReference type="KEGG" id="afx:JZ786_24015"/>
<evidence type="ECO:0000259" key="10">
    <source>
        <dbReference type="Pfam" id="PF02449"/>
    </source>
</evidence>
<dbReference type="Pfam" id="PF02449">
    <property type="entry name" value="Glyco_hydro_42"/>
    <property type="match status" value="1"/>
</dbReference>
<evidence type="ECO:0000313" key="14">
    <source>
        <dbReference type="Proteomes" id="UP000663505"/>
    </source>
</evidence>
<feature type="binding site" evidence="9">
    <location>
        <position position="165"/>
    </location>
    <ligand>
        <name>Zn(2+)</name>
        <dbReference type="ChEBI" id="CHEBI:29105"/>
    </ligand>
</feature>
<dbReference type="GO" id="GO:0004565">
    <property type="term" value="F:beta-galactosidase activity"/>
    <property type="evidence" value="ECO:0007669"/>
    <property type="project" value="UniProtKB-EC"/>
</dbReference>
<feature type="domain" description="Beta-galactosidase trimerisation" evidence="11">
    <location>
        <begin position="405"/>
        <end position="616"/>
    </location>
</feature>
<evidence type="ECO:0000259" key="12">
    <source>
        <dbReference type="Pfam" id="PF08533"/>
    </source>
</evidence>
<feature type="binding site" evidence="8">
    <location>
        <position position="157"/>
    </location>
    <ligand>
        <name>substrate</name>
    </ligand>
</feature>
<dbReference type="InterPro" id="IPR029062">
    <property type="entry name" value="Class_I_gatase-like"/>
</dbReference>
<feature type="binding site" evidence="9">
    <location>
        <position position="123"/>
    </location>
    <ligand>
        <name>Zn(2+)</name>
        <dbReference type="ChEBI" id="CHEBI:29105"/>
    </ligand>
</feature>
<dbReference type="Proteomes" id="UP000663505">
    <property type="component" value="Chromosome"/>
</dbReference>
<reference evidence="13 14" key="1">
    <citation type="submission" date="2021-02" db="EMBL/GenBank/DDBJ databases">
        <title>Alicyclobacillus curvatus sp. nov. and Alicyclobacillus mengziensis sp. nov., two acidophilic bacteria isolated from acid mine drainage.</title>
        <authorList>
            <person name="Huang Y."/>
        </authorList>
    </citation>
    <scope>NUCLEOTIDE SEQUENCE [LARGE SCALE GENOMIC DNA]</scope>
    <source>
        <strain evidence="13 14">S30H14</strain>
    </source>
</reference>
<feature type="binding site" evidence="8">
    <location>
        <position position="323"/>
    </location>
    <ligand>
        <name>substrate</name>
    </ligand>
</feature>
<name>A0A9X7VYH8_9BACL</name>
<dbReference type="Gene3D" id="3.20.20.80">
    <property type="entry name" value="Glycosidases"/>
    <property type="match status" value="1"/>
</dbReference>
<keyword evidence="9" id="KW-0862">Zinc</keyword>
<dbReference type="Pfam" id="PF08532">
    <property type="entry name" value="Glyco_hydro_42M"/>
    <property type="match status" value="1"/>
</dbReference>
<feature type="binding site" evidence="9">
    <location>
        <position position="168"/>
    </location>
    <ligand>
        <name>Zn(2+)</name>
        <dbReference type="ChEBI" id="CHEBI:29105"/>
    </ligand>
</feature>
<dbReference type="AlphaFoldDB" id="A0A9X7VYH8"/>
<gene>
    <name evidence="13" type="ORF">JZ786_24015</name>
</gene>
<dbReference type="SUPFAM" id="SSF51445">
    <property type="entry name" value="(Trans)glycosidases"/>
    <property type="match status" value="1"/>
</dbReference>
<evidence type="ECO:0000256" key="6">
    <source>
        <dbReference type="PIRNR" id="PIRNR001084"/>
    </source>
</evidence>
<dbReference type="EC" id="3.2.1.23" evidence="3 6"/>
<organism evidence="13 14">
    <name type="scientific">Alicyclobacillus mengziensis</name>
    <dbReference type="NCBI Taxonomy" id="2931921"/>
    <lineage>
        <taxon>Bacteria</taxon>
        <taxon>Bacillati</taxon>
        <taxon>Bacillota</taxon>
        <taxon>Bacilli</taxon>
        <taxon>Bacillales</taxon>
        <taxon>Alicyclobacillaceae</taxon>
        <taxon>Alicyclobacillus</taxon>
    </lineage>
</organism>
<dbReference type="PANTHER" id="PTHR36447">
    <property type="entry name" value="BETA-GALACTOSIDASE GANA"/>
    <property type="match status" value="1"/>
</dbReference>
<evidence type="ECO:0000256" key="1">
    <source>
        <dbReference type="ARBA" id="ARBA00001412"/>
    </source>
</evidence>
<accession>A0A9X7VYH8</accession>
<feature type="domain" description="Beta-galactosidase C-terminal" evidence="12">
    <location>
        <begin position="627"/>
        <end position="684"/>
    </location>
</feature>
<dbReference type="PANTHER" id="PTHR36447:SF1">
    <property type="entry name" value="BETA-GALACTOSIDASE GANA"/>
    <property type="match status" value="1"/>
</dbReference>
<sequence length="698" mass="79871">MHFKYPPFQSKVNGFLHGADYNPDQWLNSPEVLAEDIRLMKLAHCNVMSVGIFAWSTLEPEEGVYMFEWMDNVLNTLAENEIYVWLATPSGARPAWMAEKYPEVLRVGANRVRNLFGLRHNHCITSPIYREKVREMNTQLAERYAHHPAVIGWHLSNEYGGECHCDLCQEGFRNWLKERYGTLDNLNHAWWSPFWSHTITNWSQIESPAPHGESMVHGLNLDWKRFTTDNTLDFIRNEISPLRAVNSDLPVTTNFMEAYDGLDYWKFANDLDIISWDSYPTWHDKADDTEQGAWVSMIHDIKRSLKGGKPFVLMESTPSTTNWQPVSKLKRPGMHLLSTLQAVAHGADSVQYFQWRKSRGSSEKFHGAVVDHVGHEHTRVFHDVTQVGEVLKQLSDVVGKTVRPEVAVIFDWENRWAIRNSQGPRNTGMHYEQTVREFYQGLWEHGVPVDVIDMDVDFSRYKVLMAPMLYMVRPGVGERISEFVKNGGTFVSTYWSGIVNETDLTFLGGFPGPLRETLGIWSEEIDALYDHDNNQIEMVDGNGLGISGSYAAYELCDLIHVESAEVLARYGQDFYKEHPALTVNHFGQGYAYYVASRNKAPFHREFVAKLIARHHITKVLDSELPHGVTVQMRTDGETDHLFVLNFTSEMKMVTLPDNELADALTEETVSGSLELEPFGVKILTRPCTGKFVVERCSE</sequence>
<dbReference type="InterPro" id="IPR013739">
    <property type="entry name" value="Beta_galactosidase_C"/>
</dbReference>
<evidence type="ECO:0000256" key="8">
    <source>
        <dbReference type="PIRSR" id="PIRSR001084-2"/>
    </source>
</evidence>
<evidence type="ECO:0000259" key="11">
    <source>
        <dbReference type="Pfam" id="PF08532"/>
    </source>
</evidence>
<evidence type="ECO:0000256" key="4">
    <source>
        <dbReference type="ARBA" id="ARBA00022801"/>
    </source>
</evidence>
<keyword evidence="14" id="KW-1185">Reference proteome</keyword>
<comment type="similarity">
    <text evidence="2 6">Belongs to the glycosyl hydrolase 42 family.</text>
</comment>
<keyword evidence="4 6" id="KW-0378">Hydrolase</keyword>
<dbReference type="PIRSF" id="PIRSF001084">
    <property type="entry name" value="B-galactosidase"/>
    <property type="match status" value="1"/>
</dbReference>
<evidence type="ECO:0000256" key="3">
    <source>
        <dbReference type="ARBA" id="ARBA00012756"/>
    </source>
</evidence>
<dbReference type="InterPro" id="IPR017853">
    <property type="entry name" value="GH"/>
</dbReference>
<dbReference type="Gene3D" id="3.40.50.880">
    <property type="match status" value="1"/>
</dbReference>
<dbReference type="GO" id="GO:0006012">
    <property type="term" value="P:galactose metabolic process"/>
    <property type="evidence" value="ECO:0007669"/>
    <property type="project" value="InterPro"/>
</dbReference>
<dbReference type="RefSeq" id="WP_206656764.1">
    <property type="nucleotide sequence ID" value="NZ_CP071182.1"/>
</dbReference>
<proteinExistence type="inferred from homology"/>
<evidence type="ECO:0000256" key="9">
    <source>
        <dbReference type="PIRSR" id="PIRSR001084-3"/>
    </source>
</evidence>
<feature type="binding site" evidence="9">
    <location>
        <position position="163"/>
    </location>
    <ligand>
        <name>Zn(2+)</name>
        <dbReference type="ChEBI" id="CHEBI:29105"/>
    </ligand>
</feature>
<dbReference type="InterPro" id="IPR003476">
    <property type="entry name" value="Glyco_hydro_42"/>
</dbReference>
<dbReference type="InterPro" id="IPR013738">
    <property type="entry name" value="Beta_galactosidase_Trimer"/>
</dbReference>
<dbReference type="Gene3D" id="2.60.40.1180">
    <property type="entry name" value="Golgi alpha-mannosidase II"/>
    <property type="match status" value="1"/>
</dbReference>
<dbReference type="EMBL" id="CP071182">
    <property type="protein sequence ID" value="QSO47413.1"/>
    <property type="molecule type" value="Genomic_DNA"/>
</dbReference>
<keyword evidence="5 6" id="KW-0326">Glycosidase</keyword>
<protein>
    <recommendedName>
        <fullName evidence="3 6">Beta-galactosidase</fullName>
        <shortName evidence="6">Beta-gal</shortName>
        <ecNumber evidence="3 6">3.2.1.23</ecNumber>
    </recommendedName>
</protein>
<dbReference type="InterPro" id="IPR013529">
    <property type="entry name" value="Glyco_hydro_42_N"/>
</dbReference>
<evidence type="ECO:0000313" key="13">
    <source>
        <dbReference type="EMBL" id="QSO47413.1"/>
    </source>
</evidence>
<dbReference type="GO" id="GO:0009341">
    <property type="term" value="C:beta-galactosidase complex"/>
    <property type="evidence" value="ECO:0007669"/>
    <property type="project" value="InterPro"/>
</dbReference>
<feature type="binding site" evidence="8">
    <location>
        <position position="119"/>
    </location>
    <ligand>
        <name>substrate</name>
    </ligand>
</feature>
<feature type="active site" description="Proton donor" evidence="7">
    <location>
        <position position="158"/>
    </location>
</feature>
<evidence type="ECO:0000256" key="7">
    <source>
        <dbReference type="PIRSR" id="PIRSR001084-1"/>
    </source>
</evidence>
<dbReference type="CDD" id="cd03143">
    <property type="entry name" value="A4_beta-galactosidase_middle_domain"/>
    <property type="match status" value="1"/>
</dbReference>
<evidence type="ECO:0000256" key="5">
    <source>
        <dbReference type="ARBA" id="ARBA00023295"/>
    </source>
</evidence>
<dbReference type="SUPFAM" id="SSF52317">
    <property type="entry name" value="Class I glutamine amidotransferase-like"/>
    <property type="match status" value="1"/>
</dbReference>
<dbReference type="Pfam" id="PF08533">
    <property type="entry name" value="Glyco_hydro_42C"/>
    <property type="match status" value="1"/>
</dbReference>
<keyword evidence="9" id="KW-0479">Metal-binding</keyword>
<dbReference type="InterPro" id="IPR013780">
    <property type="entry name" value="Glyco_hydro_b"/>
</dbReference>
<comment type="catalytic activity">
    <reaction evidence="1 6">
        <text>Hydrolysis of terminal non-reducing beta-D-galactose residues in beta-D-galactosides.</text>
        <dbReference type="EC" id="3.2.1.23"/>
    </reaction>
</comment>
<evidence type="ECO:0000256" key="2">
    <source>
        <dbReference type="ARBA" id="ARBA00005940"/>
    </source>
</evidence>
<dbReference type="GO" id="GO:0046872">
    <property type="term" value="F:metal ion binding"/>
    <property type="evidence" value="ECO:0007669"/>
    <property type="project" value="UniProtKB-KW"/>
</dbReference>
<feature type="domain" description="Glycoside hydrolase family 42 N-terminal" evidence="10">
    <location>
        <begin position="20"/>
        <end position="394"/>
    </location>
</feature>
<feature type="active site" description="Nucleophile" evidence="7">
    <location>
        <position position="315"/>
    </location>
</feature>